<dbReference type="Pfam" id="PF12146">
    <property type="entry name" value="Hydrolase_4"/>
    <property type="match status" value="1"/>
</dbReference>
<evidence type="ECO:0000313" key="3">
    <source>
        <dbReference type="Proteomes" id="UP000190121"/>
    </source>
</evidence>
<proteinExistence type="predicted"/>
<sequence length="466" mass="51618">MMILRKLPPLRWLALLFFLLNTGITSAQSLSGTWYGKLQLPFGTELSLILHLTEEEKGWSGLLDSPDQNAFGIPLSEVTVTDTTLYFTQRDLSLTYKGSLNDEGKWEGTFEQNGLSLPLLWGRKESRHRPQTPQPPFPYTEEACTFESDKEERITLSGTLTLPPNTTTPPPVVLLLTGSGPQDRDETIMGHKPFALLADILSRNGFAVLRYDDRGVAQSTGKFDLATLDDLKEDALAAIRFLQKHPALNRDKIFLLGHSEGGAIASMIAAGNKEIAGIVLLAAPIQPLTELLAMQSRALGLLEGLPSSVLDENDRINRKLFAIVVREGTTEEETQKALREYIDSYEKKHSTLTSLEKSTLEKAAFSLLQPGIRSLLSLRPLEYISQISCPVIALQGGKDMQVLPLNIDLLKEHCPQAQTQLFPQLNHLFQPAVTGSPKEYAQIETTIAPEALEWLLKELKKVALSQ</sequence>
<dbReference type="EMBL" id="FUXE01000002">
    <property type="protein sequence ID" value="SJZ49023.1"/>
    <property type="molecule type" value="Genomic_DNA"/>
</dbReference>
<dbReference type="InterPro" id="IPR029058">
    <property type="entry name" value="AB_hydrolase_fold"/>
</dbReference>
<dbReference type="InterPro" id="IPR022742">
    <property type="entry name" value="Hydrolase_4"/>
</dbReference>
<accession>A0A1T4L301</accession>
<gene>
    <name evidence="2" type="ORF">SAMN02745171_00286</name>
</gene>
<protein>
    <recommendedName>
        <fullName evidence="1">Serine aminopeptidase S33 domain-containing protein</fullName>
    </recommendedName>
</protein>
<evidence type="ECO:0000259" key="1">
    <source>
        <dbReference type="Pfam" id="PF12146"/>
    </source>
</evidence>
<dbReference type="RefSeq" id="WP_078736252.1">
    <property type="nucleotide sequence ID" value="NZ_FUXE01000002.1"/>
</dbReference>
<name>A0A1T4L301_9PORP</name>
<evidence type="ECO:0000313" key="2">
    <source>
        <dbReference type="EMBL" id="SJZ49023.1"/>
    </source>
</evidence>
<dbReference type="PANTHER" id="PTHR43265">
    <property type="entry name" value="ESTERASE ESTD"/>
    <property type="match status" value="1"/>
</dbReference>
<dbReference type="SUPFAM" id="SSF53474">
    <property type="entry name" value="alpha/beta-Hydrolases"/>
    <property type="match status" value="1"/>
</dbReference>
<dbReference type="Gene3D" id="3.40.50.1820">
    <property type="entry name" value="alpha/beta hydrolase"/>
    <property type="match status" value="1"/>
</dbReference>
<dbReference type="PANTHER" id="PTHR43265:SF1">
    <property type="entry name" value="ESTERASE ESTD"/>
    <property type="match status" value="1"/>
</dbReference>
<dbReference type="GO" id="GO:0052689">
    <property type="term" value="F:carboxylic ester hydrolase activity"/>
    <property type="evidence" value="ECO:0007669"/>
    <property type="project" value="TreeGrafter"/>
</dbReference>
<dbReference type="OrthoDB" id="9809549at2"/>
<dbReference type="InterPro" id="IPR053145">
    <property type="entry name" value="AB_hydrolase_Est10"/>
</dbReference>
<dbReference type="AlphaFoldDB" id="A0A1T4L301"/>
<reference evidence="3" key="1">
    <citation type="submission" date="2017-02" db="EMBL/GenBank/DDBJ databases">
        <authorList>
            <person name="Varghese N."/>
            <person name="Submissions S."/>
        </authorList>
    </citation>
    <scope>NUCLEOTIDE SEQUENCE [LARGE SCALE GENOMIC DNA]</scope>
    <source>
        <strain evidence="3">ATCC 51356</strain>
    </source>
</reference>
<keyword evidence="3" id="KW-1185">Reference proteome</keyword>
<dbReference type="STRING" id="29524.SAMN02745171_00286"/>
<organism evidence="2 3">
    <name type="scientific">Porphyromonas circumdentaria</name>
    <dbReference type="NCBI Taxonomy" id="29524"/>
    <lineage>
        <taxon>Bacteria</taxon>
        <taxon>Pseudomonadati</taxon>
        <taxon>Bacteroidota</taxon>
        <taxon>Bacteroidia</taxon>
        <taxon>Bacteroidales</taxon>
        <taxon>Porphyromonadaceae</taxon>
        <taxon>Porphyromonas</taxon>
    </lineage>
</organism>
<dbReference type="Proteomes" id="UP000190121">
    <property type="component" value="Unassembled WGS sequence"/>
</dbReference>
<feature type="domain" description="Serine aminopeptidase S33" evidence="1">
    <location>
        <begin position="195"/>
        <end position="427"/>
    </location>
</feature>